<protein>
    <submittedName>
        <fullName evidence="12">Transporter</fullName>
    </submittedName>
</protein>
<dbReference type="GeneID" id="83063428"/>
<evidence type="ECO:0000256" key="8">
    <source>
        <dbReference type="SAM" id="MobiDB-lite"/>
    </source>
</evidence>
<keyword evidence="3 9" id="KW-0812">Transmembrane</keyword>
<dbReference type="InterPro" id="IPR027417">
    <property type="entry name" value="P-loop_NTPase"/>
</dbReference>
<accession>A0AAU9ASB4</accession>
<dbReference type="Gene3D" id="3.40.50.300">
    <property type="entry name" value="P-loop containing nucleotide triphosphate hydrolases"/>
    <property type="match status" value="1"/>
</dbReference>
<organism evidence="12 13">
    <name type="scientific">Lysobacter enzymogenes</name>
    <dbReference type="NCBI Taxonomy" id="69"/>
    <lineage>
        <taxon>Bacteria</taxon>
        <taxon>Pseudomonadati</taxon>
        <taxon>Pseudomonadota</taxon>
        <taxon>Gammaproteobacteria</taxon>
        <taxon>Lysobacterales</taxon>
        <taxon>Lysobacteraceae</taxon>
        <taxon>Lysobacter</taxon>
    </lineage>
</organism>
<keyword evidence="4" id="KW-0547">Nucleotide-binding</keyword>
<comment type="subcellular location">
    <subcellularLocation>
        <location evidence="1">Cell membrane</location>
        <topology evidence="1">Multi-pass membrane protein</topology>
    </subcellularLocation>
</comment>
<dbReference type="GO" id="GO:0006879">
    <property type="term" value="P:intracellular iron ion homeostasis"/>
    <property type="evidence" value="ECO:0007669"/>
    <property type="project" value="TreeGrafter"/>
</dbReference>
<evidence type="ECO:0000256" key="2">
    <source>
        <dbReference type="ARBA" id="ARBA00022448"/>
    </source>
</evidence>
<feature type="domain" description="ABC transmembrane type-1" evidence="11">
    <location>
        <begin position="36"/>
        <end position="320"/>
    </location>
</feature>
<evidence type="ECO:0000313" key="12">
    <source>
        <dbReference type="EMBL" id="BAV97046.1"/>
    </source>
</evidence>
<dbReference type="GO" id="GO:0140359">
    <property type="term" value="F:ABC-type transporter activity"/>
    <property type="evidence" value="ECO:0007669"/>
    <property type="project" value="InterPro"/>
</dbReference>
<dbReference type="AlphaFoldDB" id="A0AAU9ASB4"/>
<keyword evidence="5" id="KW-0067">ATP-binding</keyword>
<keyword evidence="7 9" id="KW-0472">Membrane</keyword>
<evidence type="ECO:0000259" key="10">
    <source>
        <dbReference type="PROSITE" id="PS50893"/>
    </source>
</evidence>
<dbReference type="FunFam" id="3.40.50.300:FF:000186">
    <property type="entry name" value="ATP-binding cassette sub-family B member 7, mitochondrial"/>
    <property type="match status" value="1"/>
</dbReference>
<feature type="domain" description="ABC transporter" evidence="10">
    <location>
        <begin position="354"/>
        <end position="587"/>
    </location>
</feature>
<dbReference type="InterPro" id="IPR039421">
    <property type="entry name" value="Type_1_exporter"/>
</dbReference>
<dbReference type="PROSITE" id="PS50893">
    <property type="entry name" value="ABC_TRANSPORTER_2"/>
    <property type="match status" value="1"/>
</dbReference>
<dbReference type="SUPFAM" id="SSF90123">
    <property type="entry name" value="ABC transporter transmembrane region"/>
    <property type="match status" value="1"/>
</dbReference>
<dbReference type="PANTHER" id="PTHR24221:SF402">
    <property type="entry name" value="IRON-SULFUR CLUSTERS TRANSPORTER ABCB7, MITOCHONDRIAL"/>
    <property type="match status" value="1"/>
</dbReference>
<name>A0AAU9ASB4_LYSEN</name>
<dbReference type="SMART" id="SM00382">
    <property type="entry name" value="AAA"/>
    <property type="match status" value="1"/>
</dbReference>
<keyword evidence="6 9" id="KW-1133">Transmembrane helix</keyword>
<dbReference type="PROSITE" id="PS50929">
    <property type="entry name" value="ABC_TM1F"/>
    <property type="match status" value="1"/>
</dbReference>
<dbReference type="InterPro" id="IPR003593">
    <property type="entry name" value="AAA+_ATPase"/>
</dbReference>
<dbReference type="Gene3D" id="1.20.1560.10">
    <property type="entry name" value="ABC transporter type 1, transmembrane domain"/>
    <property type="match status" value="1"/>
</dbReference>
<dbReference type="InterPro" id="IPR017871">
    <property type="entry name" value="ABC_transporter-like_CS"/>
</dbReference>
<dbReference type="PROSITE" id="PS00211">
    <property type="entry name" value="ABC_TRANSPORTER_1"/>
    <property type="match status" value="1"/>
</dbReference>
<feature type="compositionally biased region" description="Pro residues" evidence="8">
    <location>
        <begin position="617"/>
        <end position="627"/>
    </location>
</feature>
<dbReference type="SUPFAM" id="SSF52540">
    <property type="entry name" value="P-loop containing nucleoside triphosphate hydrolases"/>
    <property type="match status" value="1"/>
</dbReference>
<feature type="transmembrane region" description="Helical" evidence="9">
    <location>
        <begin position="151"/>
        <end position="171"/>
    </location>
</feature>
<evidence type="ECO:0000256" key="9">
    <source>
        <dbReference type="SAM" id="Phobius"/>
    </source>
</evidence>
<evidence type="ECO:0000256" key="1">
    <source>
        <dbReference type="ARBA" id="ARBA00004651"/>
    </source>
</evidence>
<dbReference type="InterPro" id="IPR003439">
    <property type="entry name" value="ABC_transporter-like_ATP-bd"/>
</dbReference>
<evidence type="ECO:0000256" key="3">
    <source>
        <dbReference type="ARBA" id="ARBA00022692"/>
    </source>
</evidence>
<evidence type="ECO:0000256" key="7">
    <source>
        <dbReference type="ARBA" id="ARBA00023136"/>
    </source>
</evidence>
<feature type="transmembrane region" description="Helical" evidence="9">
    <location>
        <begin position="36"/>
        <end position="56"/>
    </location>
</feature>
<dbReference type="Pfam" id="PF00005">
    <property type="entry name" value="ABC_tran"/>
    <property type="match status" value="1"/>
</dbReference>
<evidence type="ECO:0000256" key="5">
    <source>
        <dbReference type="ARBA" id="ARBA00022840"/>
    </source>
</evidence>
<evidence type="ECO:0000313" key="13">
    <source>
        <dbReference type="Proteomes" id="UP000218824"/>
    </source>
</evidence>
<dbReference type="InterPro" id="IPR011527">
    <property type="entry name" value="ABC1_TM_dom"/>
</dbReference>
<dbReference type="EMBL" id="AP014940">
    <property type="protein sequence ID" value="BAV97046.1"/>
    <property type="molecule type" value="Genomic_DNA"/>
</dbReference>
<proteinExistence type="predicted"/>
<dbReference type="KEGG" id="lem:LEN_1559"/>
<dbReference type="GO" id="GO:0005886">
    <property type="term" value="C:plasma membrane"/>
    <property type="evidence" value="ECO:0007669"/>
    <property type="project" value="UniProtKB-SubCell"/>
</dbReference>
<feature type="transmembrane region" description="Helical" evidence="9">
    <location>
        <begin position="297"/>
        <end position="315"/>
    </location>
</feature>
<dbReference type="Proteomes" id="UP000218824">
    <property type="component" value="Chromosome"/>
</dbReference>
<dbReference type="Pfam" id="PF00664">
    <property type="entry name" value="ABC_membrane"/>
    <property type="match status" value="1"/>
</dbReference>
<feature type="transmembrane region" description="Helical" evidence="9">
    <location>
        <begin position="257"/>
        <end position="277"/>
    </location>
</feature>
<sequence>MNDGSPAPAAATASGSALTVLRRLLPTVWHYRGRVLLGLALVVGTKLALVGLPLVLKELIDALNLKPTPLTVPVALLMTYGALRLASSVLQELRNVVFARVMARSSREVALRVFEHLHALSLRFHLDRRTGAVGRDLERGMGSISELLDTVLYMVVPTLVELALIVAILVAGYDLSFAAITLVTLALYMAFTYRMTEWRLRWYREMNEANTEASAGSVDSLLNYETVKYFNNEAFETERFDRRLRNLEDSAVRSLKAASLLGIGQSALIAAGLTALLWRATDGVVAGRMSLGDLVLVNAYLLQMAAPLSYLGVVYREGKQMLANLERMFALLDEPVEVRDRPGAPALRVGAGEVRFENVSFRYGEREILSGIDLTIPSGRTVAVVGSTGAGKSTLARLLYRHYDPDGGRVLVDGQDLREVTADSLRRRIGVVPQDTVLFNESLYYNIAYGRPDASREEVLEAARAARIHDFIQSLPQGYDTGVGERGLKLSGGEKQRIAIARTLLKRPAILIFDEATSALDAHTEDQIQRELGQAARGRTALVIAHRLSTVVDADQIVVLEGGRIAERGSHAELLAAGGRYAALWEMQQRRADAAAARNADASASPVRADADAAPESVPPPAPALTD</sequence>
<dbReference type="PANTHER" id="PTHR24221">
    <property type="entry name" value="ATP-BINDING CASSETTE SUB-FAMILY B"/>
    <property type="match status" value="1"/>
</dbReference>
<evidence type="ECO:0000256" key="4">
    <source>
        <dbReference type="ARBA" id="ARBA00022741"/>
    </source>
</evidence>
<evidence type="ECO:0000256" key="6">
    <source>
        <dbReference type="ARBA" id="ARBA00022989"/>
    </source>
</evidence>
<feature type="transmembrane region" description="Helical" evidence="9">
    <location>
        <begin position="177"/>
        <end position="196"/>
    </location>
</feature>
<dbReference type="CDD" id="cd18582">
    <property type="entry name" value="ABC_6TM_ATM1_ABCB7"/>
    <property type="match status" value="1"/>
</dbReference>
<dbReference type="RefSeq" id="WP_096377274.1">
    <property type="nucleotide sequence ID" value="NZ_AP014940.1"/>
</dbReference>
<feature type="compositionally biased region" description="Low complexity" evidence="8">
    <location>
        <begin position="595"/>
        <end position="605"/>
    </location>
</feature>
<reference evidence="12 13" key="1">
    <citation type="journal article" date="2017" name="DNA Res.">
        <title>Complete genome sequence and expression profile of the commercial lytic enzyme producer Lysobacter enzymogenes M497-1.</title>
        <authorList>
            <person name="Takami H."/>
            <person name="Toyoda A."/>
            <person name="Uchiyama I."/>
            <person name="Itoh T."/>
            <person name="Takaki Y."/>
            <person name="Arai W."/>
            <person name="Nishi S."/>
            <person name="Kawai M."/>
            <person name="Shinya K."/>
            <person name="Ikeda H."/>
        </authorList>
    </citation>
    <scope>NUCLEOTIDE SEQUENCE [LARGE SCALE GENOMIC DNA]</scope>
    <source>
        <strain evidence="12 13">M497-1</strain>
    </source>
</reference>
<gene>
    <name evidence="12" type="ORF">LEN_1559</name>
</gene>
<dbReference type="GO" id="GO:0005524">
    <property type="term" value="F:ATP binding"/>
    <property type="evidence" value="ECO:0007669"/>
    <property type="project" value="UniProtKB-KW"/>
</dbReference>
<keyword evidence="2" id="KW-0813">Transport</keyword>
<dbReference type="InterPro" id="IPR036640">
    <property type="entry name" value="ABC1_TM_sf"/>
</dbReference>
<dbReference type="GO" id="GO:0016887">
    <property type="term" value="F:ATP hydrolysis activity"/>
    <property type="evidence" value="ECO:0007669"/>
    <property type="project" value="InterPro"/>
</dbReference>
<feature type="region of interest" description="Disordered" evidence="8">
    <location>
        <begin position="595"/>
        <end position="627"/>
    </location>
</feature>
<evidence type="ECO:0000259" key="11">
    <source>
        <dbReference type="PROSITE" id="PS50929"/>
    </source>
</evidence>